<proteinExistence type="predicted"/>
<gene>
    <name evidence="3" type="ORF">H9911_02280</name>
</gene>
<accession>A0A9D2R315</accession>
<evidence type="ECO:0000256" key="2">
    <source>
        <dbReference type="SAM" id="Phobius"/>
    </source>
</evidence>
<sequence>MMKGNSNSSKIKIIIIVLILITAAAIGVTIWALFFRGKEEPVLAPDYAPQEEEQYAEDIPDDEGEKLESPEGGGSVSLTYSREVSIDLGERKAELHFGNPGKSNQDMVIQIVIQDNVIVQSGTLKPGKQVNSLELLADAEDKLTAGTYDGRFNILYYDQETGEKAIVNTEIPITVDVAE</sequence>
<feature type="transmembrane region" description="Helical" evidence="2">
    <location>
        <begin position="12"/>
        <end position="34"/>
    </location>
</feature>
<organism evidence="3 4">
    <name type="scientific">Candidatus Mediterraneibacter tabaqchaliae</name>
    <dbReference type="NCBI Taxonomy" id="2838689"/>
    <lineage>
        <taxon>Bacteria</taxon>
        <taxon>Bacillati</taxon>
        <taxon>Bacillota</taxon>
        <taxon>Clostridia</taxon>
        <taxon>Lachnospirales</taxon>
        <taxon>Lachnospiraceae</taxon>
        <taxon>Mediterraneibacter</taxon>
    </lineage>
</organism>
<name>A0A9D2R315_9FIRM</name>
<keyword evidence="2" id="KW-0472">Membrane</keyword>
<reference evidence="3" key="1">
    <citation type="journal article" date="2021" name="PeerJ">
        <title>Extensive microbial diversity within the chicken gut microbiome revealed by metagenomics and culture.</title>
        <authorList>
            <person name="Gilroy R."/>
            <person name="Ravi A."/>
            <person name="Getino M."/>
            <person name="Pursley I."/>
            <person name="Horton D.L."/>
            <person name="Alikhan N.F."/>
            <person name="Baker D."/>
            <person name="Gharbi K."/>
            <person name="Hall N."/>
            <person name="Watson M."/>
            <person name="Adriaenssens E.M."/>
            <person name="Foster-Nyarko E."/>
            <person name="Jarju S."/>
            <person name="Secka A."/>
            <person name="Antonio M."/>
            <person name="Oren A."/>
            <person name="Chaudhuri R.R."/>
            <person name="La Ragione R."/>
            <person name="Hildebrand F."/>
            <person name="Pallen M.J."/>
        </authorList>
    </citation>
    <scope>NUCLEOTIDE SEQUENCE</scope>
    <source>
        <strain evidence="3">ChiGjej3B3-11674</strain>
    </source>
</reference>
<feature type="region of interest" description="Disordered" evidence="1">
    <location>
        <begin position="49"/>
        <end position="74"/>
    </location>
</feature>
<protein>
    <submittedName>
        <fullName evidence="3">Uncharacterized protein</fullName>
    </submittedName>
</protein>
<evidence type="ECO:0000313" key="4">
    <source>
        <dbReference type="Proteomes" id="UP000823897"/>
    </source>
</evidence>
<dbReference type="AlphaFoldDB" id="A0A9D2R315"/>
<reference evidence="3" key="2">
    <citation type="submission" date="2021-04" db="EMBL/GenBank/DDBJ databases">
        <authorList>
            <person name="Gilroy R."/>
        </authorList>
    </citation>
    <scope>NUCLEOTIDE SEQUENCE</scope>
    <source>
        <strain evidence="3">ChiGjej3B3-11674</strain>
    </source>
</reference>
<keyword evidence="2" id="KW-1133">Transmembrane helix</keyword>
<evidence type="ECO:0000256" key="1">
    <source>
        <dbReference type="SAM" id="MobiDB-lite"/>
    </source>
</evidence>
<comment type="caution">
    <text evidence="3">The sequence shown here is derived from an EMBL/GenBank/DDBJ whole genome shotgun (WGS) entry which is preliminary data.</text>
</comment>
<keyword evidence="2" id="KW-0812">Transmembrane</keyword>
<feature type="compositionally biased region" description="Acidic residues" evidence="1">
    <location>
        <begin position="49"/>
        <end position="65"/>
    </location>
</feature>
<dbReference type="Proteomes" id="UP000823897">
    <property type="component" value="Unassembled WGS sequence"/>
</dbReference>
<dbReference type="EMBL" id="DWUV01000048">
    <property type="protein sequence ID" value="HJD33354.1"/>
    <property type="molecule type" value="Genomic_DNA"/>
</dbReference>
<evidence type="ECO:0000313" key="3">
    <source>
        <dbReference type="EMBL" id="HJD33354.1"/>
    </source>
</evidence>